<dbReference type="SUPFAM" id="SSF47413">
    <property type="entry name" value="lambda repressor-like DNA-binding domains"/>
    <property type="match status" value="1"/>
</dbReference>
<dbReference type="CDD" id="cd06267">
    <property type="entry name" value="PBP1_LacI_sugar_binding-like"/>
    <property type="match status" value="1"/>
</dbReference>
<dbReference type="SMART" id="SM00354">
    <property type="entry name" value="HTH_LACI"/>
    <property type="match status" value="1"/>
</dbReference>
<evidence type="ECO:0000256" key="3">
    <source>
        <dbReference type="ARBA" id="ARBA00023163"/>
    </source>
</evidence>
<dbReference type="EMBL" id="JGZB01000011">
    <property type="protein sequence ID" value="KFI67148.1"/>
    <property type="molecule type" value="Genomic_DNA"/>
</dbReference>
<dbReference type="PRINTS" id="PR00036">
    <property type="entry name" value="HTHLACI"/>
</dbReference>
<dbReference type="CDD" id="cd01392">
    <property type="entry name" value="HTH_LacI"/>
    <property type="match status" value="1"/>
</dbReference>
<name>A0A087B7Z8_9BIFI</name>
<dbReference type="AlphaFoldDB" id="A0A087B7Z8"/>
<comment type="caution">
    <text evidence="5">The sequence shown here is derived from an EMBL/GenBank/DDBJ whole genome shotgun (WGS) entry which is preliminary data.</text>
</comment>
<dbReference type="STRING" id="1692.BMAGN_1360"/>
<reference evidence="5 6" key="1">
    <citation type="submission" date="2014-03" db="EMBL/GenBank/DDBJ databases">
        <title>Genomics of Bifidobacteria.</title>
        <authorList>
            <person name="Ventura M."/>
            <person name="Milani C."/>
            <person name="Lugli G.A."/>
        </authorList>
    </citation>
    <scope>NUCLEOTIDE SEQUENCE [LARGE SCALE GENOMIC DNA]</scope>
    <source>
        <strain evidence="5 6">LMG 11591</strain>
    </source>
</reference>
<dbReference type="Gene3D" id="1.10.260.40">
    <property type="entry name" value="lambda repressor-like DNA-binding domains"/>
    <property type="match status" value="1"/>
</dbReference>
<dbReference type="Pfam" id="PF00356">
    <property type="entry name" value="LacI"/>
    <property type="match status" value="1"/>
</dbReference>
<dbReference type="PANTHER" id="PTHR30146">
    <property type="entry name" value="LACI-RELATED TRANSCRIPTIONAL REPRESSOR"/>
    <property type="match status" value="1"/>
</dbReference>
<organism evidence="5 6">
    <name type="scientific">Bifidobacterium magnum</name>
    <dbReference type="NCBI Taxonomy" id="1692"/>
    <lineage>
        <taxon>Bacteria</taxon>
        <taxon>Bacillati</taxon>
        <taxon>Actinomycetota</taxon>
        <taxon>Actinomycetes</taxon>
        <taxon>Bifidobacteriales</taxon>
        <taxon>Bifidobacteriaceae</taxon>
        <taxon>Bifidobacterium</taxon>
    </lineage>
</organism>
<dbReference type="InterPro" id="IPR046335">
    <property type="entry name" value="LacI/GalR-like_sensor"/>
</dbReference>
<dbReference type="Pfam" id="PF13377">
    <property type="entry name" value="Peripla_BP_3"/>
    <property type="match status" value="1"/>
</dbReference>
<gene>
    <name evidence="5" type="ORF">BMAGN_1360</name>
</gene>
<evidence type="ECO:0000259" key="4">
    <source>
        <dbReference type="PROSITE" id="PS50932"/>
    </source>
</evidence>
<evidence type="ECO:0000256" key="2">
    <source>
        <dbReference type="ARBA" id="ARBA00023125"/>
    </source>
</evidence>
<dbReference type="PROSITE" id="PS50932">
    <property type="entry name" value="HTH_LACI_2"/>
    <property type="match status" value="1"/>
</dbReference>
<keyword evidence="6" id="KW-1185">Reference proteome</keyword>
<proteinExistence type="predicted"/>
<sequence length="348" mass="38680">MPRRVTIKDVAREAGVSFKTVSNVLNGTGSFRDSTKQTVMDAVQKLGYVRNPSARTLKTGETKIIGLSIFDFSQPFSSYFTDQVIYYARQFGYSVIVHTYGQGTQRVANISENVRFLPADGWIIFVDEPLTDEGASLVQSIPVVMAGDYDAYGRVDYVTMPNEQACRTAINKLLDVDYRDIALCGTTPGITDFRQYLDAKEGTQELRVKGYLQAFADHNLTPDPRLFVPCQWLSMTEGVEAVGQLLDRGVQPDAIVCLNDAVALGVLHGLQSHGIRVPEDVQVMGFDNVPEGQFSNPSLTTIDPHVREYAMHAVDMLLDRLQGYDGAPRTYTSDFTIVERNSMHIVEQ</sequence>
<dbReference type="GO" id="GO:0003700">
    <property type="term" value="F:DNA-binding transcription factor activity"/>
    <property type="evidence" value="ECO:0007669"/>
    <property type="project" value="TreeGrafter"/>
</dbReference>
<keyword evidence="1" id="KW-0805">Transcription regulation</keyword>
<keyword evidence="2" id="KW-0238">DNA-binding</keyword>
<evidence type="ECO:0000313" key="5">
    <source>
        <dbReference type="EMBL" id="KFI67148.1"/>
    </source>
</evidence>
<dbReference type="InterPro" id="IPR010982">
    <property type="entry name" value="Lambda_DNA-bd_dom_sf"/>
</dbReference>
<keyword evidence="3" id="KW-0804">Transcription</keyword>
<dbReference type="PROSITE" id="PS00356">
    <property type="entry name" value="HTH_LACI_1"/>
    <property type="match status" value="1"/>
</dbReference>
<dbReference type="GO" id="GO:0000976">
    <property type="term" value="F:transcription cis-regulatory region binding"/>
    <property type="evidence" value="ECO:0007669"/>
    <property type="project" value="TreeGrafter"/>
</dbReference>
<dbReference type="InterPro" id="IPR000843">
    <property type="entry name" value="HTH_LacI"/>
</dbReference>
<evidence type="ECO:0000256" key="1">
    <source>
        <dbReference type="ARBA" id="ARBA00023015"/>
    </source>
</evidence>
<dbReference type="SUPFAM" id="SSF53822">
    <property type="entry name" value="Periplasmic binding protein-like I"/>
    <property type="match status" value="1"/>
</dbReference>
<evidence type="ECO:0000313" key="6">
    <source>
        <dbReference type="Proteomes" id="UP000029052"/>
    </source>
</evidence>
<dbReference type="Proteomes" id="UP000029052">
    <property type="component" value="Unassembled WGS sequence"/>
</dbReference>
<dbReference type="eggNOG" id="COG1609">
    <property type="taxonomic scope" value="Bacteria"/>
</dbReference>
<dbReference type="PANTHER" id="PTHR30146:SF109">
    <property type="entry name" value="HTH-TYPE TRANSCRIPTIONAL REGULATOR GALS"/>
    <property type="match status" value="1"/>
</dbReference>
<accession>A0A087B7Z8</accession>
<dbReference type="Gene3D" id="3.40.50.2300">
    <property type="match status" value="2"/>
</dbReference>
<feature type="domain" description="HTH lacI-type" evidence="4">
    <location>
        <begin position="5"/>
        <end position="59"/>
    </location>
</feature>
<protein>
    <submittedName>
        <fullName evidence="5">LacI-type transcriptional regulator</fullName>
    </submittedName>
</protein>
<dbReference type="InterPro" id="IPR028082">
    <property type="entry name" value="Peripla_BP_I"/>
</dbReference>